<evidence type="ECO:0000259" key="6">
    <source>
        <dbReference type="PROSITE" id="PS51898"/>
    </source>
</evidence>
<dbReference type="Proteomes" id="UP000198415">
    <property type="component" value="Unassembled WGS sequence"/>
</dbReference>
<dbReference type="PROSITE" id="PS51898">
    <property type="entry name" value="TYR_RECOMBINASE"/>
    <property type="match status" value="1"/>
</dbReference>
<dbReference type="EMBL" id="FZNR01000003">
    <property type="protein sequence ID" value="SNR58942.1"/>
    <property type="molecule type" value="Genomic_DNA"/>
</dbReference>
<dbReference type="RefSeq" id="WP_179277050.1">
    <property type="nucleotide sequence ID" value="NZ_BOMU01000093.1"/>
</dbReference>
<dbReference type="PANTHER" id="PTHR30349:SF64">
    <property type="entry name" value="PROPHAGE INTEGRASE INTD-RELATED"/>
    <property type="match status" value="1"/>
</dbReference>
<dbReference type="InterPro" id="IPR013762">
    <property type="entry name" value="Integrase-like_cat_sf"/>
</dbReference>
<keyword evidence="9" id="KW-1185">Reference proteome</keyword>
<evidence type="ECO:0000259" key="7">
    <source>
        <dbReference type="PROSITE" id="PS51900"/>
    </source>
</evidence>
<dbReference type="InterPro" id="IPR011010">
    <property type="entry name" value="DNA_brk_join_enz"/>
</dbReference>
<dbReference type="AlphaFoldDB" id="A0A238XJR8"/>
<name>A0A238XJR8_9ACTN</name>
<dbReference type="Gene3D" id="1.10.443.10">
    <property type="entry name" value="Intergrase catalytic core"/>
    <property type="match status" value="1"/>
</dbReference>
<evidence type="ECO:0000256" key="2">
    <source>
        <dbReference type="ARBA" id="ARBA00023125"/>
    </source>
</evidence>
<dbReference type="GO" id="GO:0006310">
    <property type="term" value="P:DNA recombination"/>
    <property type="evidence" value="ECO:0007669"/>
    <property type="project" value="UniProtKB-KW"/>
</dbReference>
<feature type="domain" description="Core-binding (CB)" evidence="7">
    <location>
        <begin position="61"/>
        <end position="142"/>
    </location>
</feature>
<dbReference type="Pfam" id="PF00589">
    <property type="entry name" value="Phage_integrase"/>
    <property type="match status" value="1"/>
</dbReference>
<feature type="region of interest" description="Disordered" evidence="5">
    <location>
        <begin position="387"/>
        <end position="427"/>
    </location>
</feature>
<evidence type="ECO:0000256" key="4">
    <source>
        <dbReference type="PROSITE-ProRule" id="PRU01248"/>
    </source>
</evidence>
<evidence type="ECO:0000256" key="3">
    <source>
        <dbReference type="ARBA" id="ARBA00023172"/>
    </source>
</evidence>
<evidence type="ECO:0000256" key="5">
    <source>
        <dbReference type="SAM" id="MobiDB-lite"/>
    </source>
</evidence>
<accession>A0A238XJR8</accession>
<proteinExistence type="inferred from homology"/>
<reference evidence="8 9" key="1">
    <citation type="submission" date="2017-06" db="EMBL/GenBank/DDBJ databases">
        <authorList>
            <person name="Kim H.J."/>
            <person name="Triplett B.A."/>
        </authorList>
    </citation>
    <scope>NUCLEOTIDE SEQUENCE [LARGE SCALE GENOMIC DNA]</scope>
    <source>
        <strain evidence="8 9">DSM 43151</strain>
    </source>
</reference>
<dbReference type="InterPro" id="IPR044068">
    <property type="entry name" value="CB"/>
</dbReference>
<sequence>MARAWVAPRTKGPGYTCFWIDPDKRQRQQMFRLKTDADDFRAKKERELATGTYLEAKRGAETVVALFERWATSRGVENSSTRQYLSMLNNAITPFFKAKTTGALKLADVQAWILWMRDTKNYAPQTMQTRFGYLSSALQWAVENDELGRNPAKRAKLPGKRANVRRKVKGKIIVPDLDEIEALIAACDPRYTAMLWVMAGCGLRIAEAMGLCADQIDFRKGLLHVNRQITEDGETESGKNAGLRLKMYTKHRDAEDPGRAVPLPQIVADVLRAHIKRLGTVTWRSSEGPVQLLFPNHSRKGLLYQYYFRNQVWQPALETSKVSFDRTHALRHFFASSMLADGVPITDVAEWLGHASPEITHEYYGHLMPDAPDRGRTAIDNAMASLATTTGGEGRARSGRPPRVSAARSTQRRGSTGSGRRKPSIAA</sequence>
<evidence type="ECO:0000313" key="9">
    <source>
        <dbReference type="Proteomes" id="UP000198415"/>
    </source>
</evidence>
<dbReference type="InterPro" id="IPR002104">
    <property type="entry name" value="Integrase_catalytic"/>
</dbReference>
<evidence type="ECO:0000256" key="1">
    <source>
        <dbReference type="ARBA" id="ARBA00008857"/>
    </source>
</evidence>
<dbReference type="PROSITE" id="PS51900">
    <property type="entry name" value="CB"/>
    <property type="match status" value="1"/>
</dbReference>
<gene>
    <name evidence="8" type="ORF">SAMN06264365_103505</name>
</gene>
<dbReference type="CDD" id="cd01189">
    <property type="entry name" value="INT_ICEBs1_C_like"/>
    <property type="match status" value="1"/>
</dbReference>
<feature type="domain" description="Tyr recombinase" evidence="6">
    <location>
        <begin position="168"/>
        <end position="380"/>
    </location>
</feature>
<dbReference type="PANTHER" id="PTHR30349">
    <property type="entry name" value="PHAGE INTEGRASE-RELATED"/>
    <property type="match status" value="1"/>
</dbReference>
<dbReference type="InterPro" id="IPR010998">
    <property type="entry name" value="Integrase_recombinase_N"/>
</dbReference>
<keyword evidence="3" id="KW-0233">DNA recombination</keyword>
<evidence type="ECO:0000313" key="8">
    <source>
        <dbReference type="EMBL" id="SNR58942.1"/>
    </source>
</evidence>
<dbReference type="SUPFAM" id="SSF56349">
    <property type="entry name" value="DNA breaking-rejoining enzymes"/>
    <property type="match status" value="1"/>
</dbReference>
<protein>
    <submittedName>
        <fullName evidence="8">Site-specific recombinase XerD</fullName>
    </submittedName>
</protein>
<comment type="similarity">
    <text evidence="1">Belongs to the 'phage' integrase family.</text>
</comment>
<keyword evidence="2 4" id="KW-0238">DNA-binding</keyword>
<dbReference type="Gene3D" id="1.10.150.130">
    <property type="match status" value="1"/>
</dbReference>
<dbReference type="InterPro" id="IPR050090">
    <property type="entry name" value="Tyrosine_recombinase_XerCD"/>
</dbReference>
<organism evidence="8 9">
    <name type="scientific">Actinoplanes regularis</name>
    <dbReference type="NCBI Taxonomy" id="52697"/>
    <lineage>
        <taxon>Bacteria</taxon>
        <taxon>Bacillati</taxon>
        <taxon>Actinomycetota</taxon>
        <taxon>Actinomycetes</taxon>
        <taxon>Micromonosporales</taxon>
        <taxon>Micromonosporaceae</taxon>
        <taxon>Actinoplanes</taxon>
    </lineage>
</organism>
<dbReference type="GO" id="GO:0015074">
    <property type="term" value="P:DNA integration"/>
    <property type="evidence" value="ECO:0007669"/>
    <property type="project" value="InterPro"/>
</dbReference>
<dbReference type="GO" id="GO:0003677">
    <property type="term" value="F:DNA binding"/>
    <property type="evidence" value="ECO:0007669"/>
    <property type="project" value="UniProtKB-UniRule"/>
</dbReference>